<accession>A0A198UG32</accession>
<dbReference type="AlphaFoldDB" id="A0A198UG32"/>
<evidence type="ECO:0000256" key="1">
    <source>
        <dbReference type="SAM" id="SignalP"/>
    </source>
</evidence>
<proteinExistence type="predicted"/>
<dbReference type="PATRIC" id="fig|480.237.peg.743"/>
<evidence type="ECO:0000313" key="2">
    <source>
        <dbReference type="EMBL" id="OAU95388.1"/>
    </source>
</evidence>
<dbReference type="PROSITE" id="PS51257">
    <property type="entry name" value="PROKAR_LIPOPROTEIN"/>
    <property type="match status" value="1"/>
</dbReference>
<evidence type="ECO:0008006" key="4">
    <source>
        <dbReference type="Google" id="ProtNLM"/>
    </source>
</evidence>
<gene>
    <name evidence="2" type="ORF">AO384_1579</name>
</gene>
<dbReference type="EMBL" id="LXHC01000024">
    <property type="protein sequence ID" value="OAU95388.1"/>
    <property type="molecule type" value="Genomic_DNA"/>
</dbReference>
<dbReference type="SUPFAM" id="SSF53474">
    <property type="entry name" value="alpha/beta-Hydrolases"/>
    <property type="match status" value="1"/>
</dbReference>
<name>A0A198UG32_MORCA</name>
<reference evidence="2 3" key="1">
    <citation type="journal article" date="2016" name="Genome Biol. Evol.">
        <title>Comparative Genomic Analyses of the Moraxella catarrhalis Serosensitive and Seroresistant Lineages Demonstrate Their Independent Evolution.</title>
        <authorList>
            <person name="Earl J.P."/>
            <person name="de Vries S.P."/>
            <person name="Ahmed A."/>
            <person name="Powell E."/>
            <person name="Schultz M.P."/>
            <person name="Hermans P.W."/>
            <person name="Hill D.J."/>
            <person name="Zhou Z."/>
            <person name="Constantinidou C.I."/>
            <person name="Hu F.Z."/>
            <person name="Bootsma H.J."/>
            <person name="Ehrlich G.D."/>
        </authorList>
    </citation>
    <scope>NUCLEOTIDE SEQUENCE [LARGE SCALE GENOMIC DNA]</scope>
    <source>
        <strain evidence="2 3">Z7542</strain>
    </source>
</reference>
<protein>
    <recommendedName>
        <fullName evidence="4">Alpha/beta hydrolase</fullName>
    </recommendedName>
</protein>
<keyword evidence="1" id="KW-0732">Signal</keyword>
<keyword evidence="3" id="KW-1185">Reference proteome</keyword>
<sequence length="721" mass="80910">MQTLSIKPSKLRLGKLLLPASLMIILSACHTLIPPKQTPAKLLEKTRSSIITNGRVSAATQSILVSSGYTQESCMADFEACIDDVRSIFFIDMPNRLQLSVFSELYYTHAENLIAKDACRIELARPPIDPYYANSPNSEDTVENKLKARTECHAQYRDALYQTLKYSYAYLFYHSLGGDSNPSLIPRESDVRTLDLYHLAINDLITQIYRRDNGAFYDAKFQDVLSAEQLEPVYNQLRISRISTNDRGQNTLHMSVGARDFLASELKKHERSSELFSEVISAYDSRLVDLDVNTRRSGLGVSFVGAINDRHTASARNLKNLAPNKALDDRIHNVGHVQLTAIIEPTGKTIDEVLSSHEFHAYFFNPSYKTHIEIGDTSYPLTANFSAGYALWLAENQLRQVSLMNMISRHDAVALPELFMLKPYDPDQKVIIMLHGLASSPDTWVNLTNTLMTDPKLNQHYQVWQIAYSTNLPILENRYQIHELIRHTFSKLDPHGQDQASKNAVLIGHSMGGVISRMLVSDTNLTDALVTLDDKKQFKLINDLPSDQRHTISERLKLTSLPQIDEAVFLSAPHRGTDYADRWFTRAARRIIKLPVDFTRSLGAALTDDVRSQSFLGSLYLQNGASQLSDRSSFVALTKDVQISPSVRYHTIVGNNTGISHSENNSSDTVGGAISDGIVPYASSHLEGAASEIIIEGRHNIHENPKTIVQLRKILHEHLEH</sequence>
<dbReference type="Proteomes" id="UP000078228">
    <property type="component" value="Unassembled WGS sequence"/>
</dbReference>
<feature type="chain" id="PRO_5008279737" description="Alpha/beta hydrolase" evidence="1">
    <location>
        <begin position="31"/>
        <end position="721"/>
    </location>
</feature>
<evidence type="ECO:0000313" key="3">
    <source>
        <dbReference type="Proteomes" id="UP000078228"/>
    </source>
</evidence>
<dbReference type="OrthoDB" id="869379at2"/>
<dbReference type="InterPro" id="IPR029058">
    <property type="entry name" value="AB_hydrolase_fold"/>
</dbReference>
<feature type="signal peptide" evidence="1">
    <location>
        <begin position="1"/>
        <end position="30"/>
    </location>
</feature>
<comment type="caution">
    <text evidence="2">The sequence shown here is derived from an EMBL/GenBank/DDBJ whole genome shotgun (WGS) entry which is preliminary data.</text>
</comment>
<dbReference type="RefSeq" id="WP_064611930.1">
    <property type="nucleotide sequence ID" value="NZ_LXHB01000141.1"/>
</dbReference>
<dbReference type="Gene3D" id="3.40.50.1820">
    <property type="entry name" value="alpha/beta hydrolase"/>
    <property type="match status" value="1"/>
</dbReference>
<dbReference type="PANTHER" id="PTHR37946">
    <property type="entry name" value="SLL1969 PROTEIN"/>
    <property type="match status" value="1"/>
</dbReference>
<dbReference type="PANTHER" id="PTHR37946:SF1">
    <property type="entry name" value="SLL1969 PROTEIN"/>
    <property type="match status" value="1"/>
</dbReference>
<organism evidence="2 3">
    <name type="scientific">Moraxella catarrhalis</name>
    <name type="common">Branhamella catarrhalis</name>
    <dbReference type="NCBI Taxonomy" id="480"/>
    <lineage>
        <taxon>Bacteria</taxon>
        <taxon>Pseudomonadati</taxon>
        <taxon>Pseudomonadota</taxon>
        <taxon>Gammaproteobacteria</taxon>
        <taxon>Moraxellales</taxon>
        <taxon>Moraxellaceae</taxon>
        <taxon>Moraxella</taxon>
    </lineage>
</organism>